<dbReference type="AlphaFoldDB" id="A0AA40VNC4"/>
<comment type="caution">
    <text evidence="2">The sequence shown here is derived from an EMBL/GenBank/DDBJ whole genome shotgun (WGS) entry which is preliminary data.</text>
</comment>
<protein>
    <submittedName>
        <fullName evidence="2">Uncharacterized protein</fullName>
    </submittedName>
</protein>
<proteinExistence type="predicted"/>
<gene>
    <name evidence="2" type="ORF">BKA10_002556</name>
</gene>
<sequence length="381" mass="44308">MAISERDREEARSLREQVGAAEAKRVQRAAYYAAHRDEARAASRAWKAANPERSRELNRLSMRRTNRRKRVRQRKNARARTWYAEHRDQERARSRAFRRQHPEKVQEYQRRYRERHPDRAAEQARRASQRWRDRNADDVRAANNDAARARRERDPDSYRRWYEANLEEQRERGRVASQLRSRLKKLGLPPRNIHRVYANEMRANTTAADEFFAARRTAQQKRDLQREKTFVMPSRSEVLRARAALKKSPPTADEVERVRTELVAASEREAWPVALPALMRGYMNEHRGRISEEVRMDSIGREVAGKKPYDHAVETVRRLKIEGFKYAAAQLVPSGDPATLKRLIAFASGRSRPLASEPQRRESDAASVTAPGSGASTRIGR</sequence>
<feature type="compositionally biased region" description="Basic and acidic residues" evidence="1">
    <location>
        <begin position="1"/>
        <end position="15"/>
    </location>
</feature>
<dbReference type="RefSeq" id="WP_183500244.1">
    <property type="nucleotide sequence ID" value="NZ_JACIFH010000001.1"/>
</dbReference>
<evidence type="ECO:0000313" key="2">
    <source>
        <dbReference type="EMBL" id="MBB4140762.1"/>
    </source>
</evidence>
<feature type="compositionally biased region" description="Basic and acidic residues" evidence="1">
    <location>
        <begin position="83"/>
        <end position="93"/>
    </location>
</feature>
<feature type="compositionally biased region" description="Basic residues" evidence="1">
    <location>
        <begin position="62"/>
        <end position="78"/>
    </location>
</feature>
<dbReference type="EMBL" id="JACIFH010000001">
    <property type="protein sequence ID" value="MBB4140762.1"/>
    <property type="molecule type" value="Genomic_DNA"/>
</dbReference>
<evidence type="ECO:0000256" key="1">
    <source>
        <dbReference type="SAM" id="MobiDB-lite"/>
    </source>
</evidence>
<name>A0AA40VNC4_9MICO</name>
<keyword evidence="3" id="KW-1185">Reference proteome</keyword>
<feature type="compositionally biased region" description="Basic and acidic residues" evidence="1">
    <location>
        <begin position="100"/>
        <end position="140"/>
    </location>
</feature>
<feature type="region of interest" description="Disordered" evidence="1">
    <location>
        <begin position="1"/>
        <end position="20"/>
    </location>
</feature>
<dbReference type="Proteomes" id="UP000549113">
    <property type="component" value="Unassembled WGS sequence"/>
</dbReference>
<accession>A0AA40VNC4</accession>
<feature type="region of interest" description="Disordered" evidence="1">
    <location>
        <begin position="62"/>
        <end position="155"/>
    </location>
</feature>
<reference evidence="2 3" key="1">
    <citation type="submission" date="2020-08" db="EMBL/GenBank/DDBJ databases">
        <title>Sequencing the genomes of 1000 actinobacteria strains.</title>
        <authorList>
            <person name="Klenk H.-P."/>
        </authorList>
    </citation>
    <scope>NUCLEOTIDE SEQUENCE [LARGE SCALE GENOMIC DNA]</scope>
    <source>
        <strain evidence="2 3">DSM 19600</strain>
    </source>
</reference>
<feature type="region of interest" description="Disordered" evidence="1">
    <location>
        <begin position="350"/>
        <end position="381"/>
    </location>
</feature>
<organism evidence="2 3">
    <name type="scientific">Microbacterium invictum</name>
    <dbReference type="NCBI Taxonomy" id="515415"/>
    <lineage>
        <taxon>Bacteria</taxon>
        <taxon>Bacillati</taxon>
        <taxon>Actinomycetota</taxon>
        <taxon>Actinomycetes</taxon>
        <taxon>Micrococcales</taxon>
        <taxon>Microbacteriaceae</taxon>
        <taxon>Microbacterium</taxon>
    </lineage>
</organism>
<evidence type="ECO:0000313" key="3">
    <source>
        <dbReference type="Proteomes" id="UP000549113"/>
    </source>
</evidence>